<dbReference type="Proteomes" id="UP000195871">
    <property type="component" value="Unassembled WGS sequence"/>
</dbReference>
<feature type="region of interest" description="Disordered" evidence="3">
    <location>
        <begin position="22"/>
        <end position="42"/>
    </location>
</feature>
<dbReference type="PANTHER" id="PTHR28524:SF3">
    <property type="entry name" value="SUCCINATE DEHYDROGENASE ASSEMBLY FACTOR 4, MITOCHONDRIAL"/>
    <property type="match status" value="1"/>
</dbReference>
<dbReference type="EMBL" id="NHMM01000008">
    <property type="protein sequence ID" value="OUT20423.1"/>
    <property type="molecule type" value="Genomic_DNA"/>
</dbReference>
<proteinExistence type="inferred from homology"/>
<dbReference type="HOGENOM" id="CLU_101052_1_0_1"/>
<dbReference type="Proteomes" id="UP000249293">
    <property type="component" value="Chromosome 2"/>
</dbReference>
<dbReference type="STRING" id="4909.A0A099P5G0"/>
<evidence type="ECO:0000313" key="5">
    <source>
        <dbReference type="EMBL" id="KGK39271.1"/>
    </source>
</evidence>
<name>A0A099P5G0_PICKU</name>
<dbReference type="VEuPathDB" id="FungiDB:C5L36_0B10870"/>
<dbReference type="GO" id="GO:0005739">
    <property type="term" value="C:mitochondrion"/>
    <property type="evidence" value="ECO:0007669"/>
    <property type="project" value="TreeGrafter"/>
</dbReference>
<sequence>MQMVRASLRLFKAPTPFLRLYSSSPFARRGPSPPELDPEEQKEFEKLQQASNTQNAIDEYNEQMGFKKKNDAPKIETSDVGTFGTILKTIPEFEGDVNPDTGEVNGPKQDPLKHGHGEWSFNGRTTDF</sequence>
<evidence type="ECO:0000313" key="4">
    <source>
        <dbReference type="EMBL" id="AWU75851.1"/>
    </source>
</evidence>
<feature type="region of interest" description="Disordered" evidence="3">
    <location>
        <begin position="91"/>
        <end position="128"/>
    </location>
</feature>
<dbReference type="EMBL" id="MQVM01000002">
    <property type="protein sequence ID" value="ONH77391.1"/>
    <property type="molecule type" value="Genomic_DNA"/>
</dbReference>
<evidence type="ECO:0000313" key="10">
    <source>
        <dbReference type="Proteomes" id="UP000195871"/>
    </source>
</evidence>
<reference evidence="7 10" key="5">
    <citation type="submission" date="2017-05" db="EMBL/GenBank/DDBJ databases">
        <title>The Genome Sequence of Candida krusei Ckrusei653.</title>
        <authorList>
            <person name="Cuomo C."/>
            <person name="Forche A."/>
            <person name="Young S."/>
            <person name="Abouelleil A."/>
            <person name="Cao P."/>
            <person name="Chapman S."/>
            <person name="Cusick C."/>
            <person name="Shea T."/>
            <person name="Nusbaum C."/>
            <person name="Birren B."/>
        </authorList>
    </citation>
    <scope>NUCLEOTIDE SEQUENCE [LARGE SCALE GENOMIC DNA]</scope>
    <source>
        <strain evidence="7 10">Ckrusei653</strain>
    </source>
</reference>
<evidence type="ECO:0000256" key="1">
    <source>
        <dbReference type="ARBA" id="ARBA00005701"/>
    </source>
</evidence>
<reference evidence="9" key="3">
    <citation type="journal article" date="2017" name="Genome Announc.">
        <title>Genome sequences of Cyberlindnera fabianii 65, Pichia kudriavzevii 129, and Saccharomyces cerevisiae 131 isolated from fermented masau fruits in Zimbabwe.</title>
        <authorList>
            <person name="van Rijswijck I.M.H."/>
            <person name="Derks M.F.L."/>
            <person name="Abee T."/>
            <person name="de Ridder D."/>
            <person name="Smid E.J."/>
        </authorList>
    </citation>
    <scope>NUCLEOTIDE SEQUENCE [LARGE SCALE GENOMIC DNA]</scope>
    <source>
        <strain evidence="9">129</strain>
    </source>
</reference>
<gene>
    <name evidence="6" type="ORF">BOH78_0586</name>
    <name evidence="4" type="ORF">C5L36_0B10870</name>
    <name evidence="7" type="ORF">CAS74_004673</name>
    <name evidence="5" type="ORF">JL09_g1518</name>
</gene>
<keyword evidence="11" id="KW-1185">Reference proteome</keyword>
<dbReference type="Pfam" id="PF07896">
    <property type="entry name" value="DUF1674"/>
    <property type="match status" value="1"/>
</dbReference>
<reference evidence="6" key="4">
    <citation type="submission" date="2017-01" db="EMBL/GenBank/DDBJ databases">
        <authorList>
            <person name="Mah S.A."/>
            <person name="Swanson W.J."/>
            <person name="Moy G.W."/>
            <person name="Vacquier V.D."/>
        </authorList>
    </citation>
    <scope>NUCLEOTIDE SEQUENCE [LARGE SCALE GENOMIC DNA]</scope>
    <source>
        <strain evidence="6">129</strain>
    </source>
</reference>
<evidence type="ECO:0000256" key="2">
    <source>
        <dbReference type="ARBA" id="ARBA00022170"/>
    </source>
</evidence>
<dbReference type="eggNOG" id="ENOG502S6UN">
    <property type="taxonomic scope" value="Eukaryota"/>
</dbReference>
<reference evidence="5" key="2">
    <citation type="submission" date="2014-08" db="EMBL/GenBank/DDBJ databases">
        <title>Exploiting Issatchenkia orientalis SD108 for Succinic Acid Production.</title>
        <authorList>
            <person name="Xiao H."/>
            <person name="Shao Z."/>
            <person name="Jiang Y."/>
            <person name="Dole S."/>
            <person name="Zhao H."/>
        </authorList>
    </citation>
    <scope>NUCLEOTIDE SEQUENCE [LARGE SCALE GENOMIC DNA]</scope>
    <source>
        <strain evidence="5">SD108</strain>
    </source>
</reference>
<comment type="similarity">
    <text evidence="1">Belongs to the SDHAF4 family.</text>
</comment>
<dbReference type="OrthoDB" id="201362at2759"/>
<dbReference type="PANTHER" id="PTHR28524">
    <property type="entry name" value="SUCCINATE DEHYDROGENASE ASSEMBLY FACTOR 4, MITOCHONDRIAL"/>
    <property type="match status" value="1"/>
</dbReference>
<dbReference type="EMBL" id="CP028774">
    <property type="protein sequence ID" value="AWU75851.1"/>
    <property type="molecule type" value="Genomic_DNA"/>
</dbReference>
<protein>
    <recommendedName>
        <fullName evidence="2">Succinate dehydrogenase assembly factor 4, mitochondrial</fullName>
    </recommendedName>
</protein>
<evidence type="ECO:0000313" key="11">
    <source>
        <dbReference type="Proteomes" id="UP000249293"/>
    </source>
</evidence>
<accession>A0A099P5G0</accession>
<evidence type="ECO:0000313" key="9">
    <source>
        <dbReference type="Proteomes" id="UP000189274"/>
    </source>
</evidence>
<organism evidence="5 8">
    <name type="scientific">Pichia kudriavzevii</name>
    <name type="common">Yeast</name>
    <name type="synonym">Issatchenkia orientalis</name>
    <dbReference type="NCBI Taxonomy" id="4909"/>
    <lineage>
        <taxon>Eukaryota</taxon>
        <taxon>Fungi</taxon>
        <taxon>Dikarya</taxon>
        <taxon>Ascomycota</taxon>
        <taxon>Saccharomycotina</taxon>
        <taxon>Pichiomycetes</taxon>
        <taxon>Pichiales</taxon>
        <taxon>Pichiaceae</taxon>
        <taxon>Pichia</taxon>
    </lineage>
</organism>
<reference evidence="4 11" key="6">
    <citation type="submission" date="2018-06" db="EMBL/GenBank/DDBJ databases">
        <title>Population genomics shows no distinction between pathogenic Candida krusei and environmental Pichia kudriavzevii: One species, four names.</title>
        <authorList>
            <person name="Douglass A.P."/>
            <person name="Offei B."/>
            <person name="Braun-Galleani S."/>
            <person name="Coughlan A.Y."/>
            <person name="Martos A."/>
            <person name="Ortiz-Merino R.A."/>
            <person name="Byrne K.P."/>
            <person name="Wolfe K.H."/>
        </authorList>
    </citation>
    <scope>NUCLEOTIDE SEQUENCE [LARGE SCALE GENOMIC DNA]</scope>
    <source>
        <strain evidence="4 11">CBS573</strain>
    </source>
</reference>
<evidence type="ECO:0000313" key="6">
    <source>
        <dbReference type="EMBL" id="ONH77391.1"/>
    </source>
</evidence>
<dbReference type="InterPro" id="IPR012875">
    <property type="entry name" value="SDHF4"/>
</dbReference>
<dbReference type="Proteomes" id="UP000189274">
    <property type="component" value="Unassembled WGS sequence"/>
</dbReference>
<reference evidence="8" key="1">
    <citation type="journal article" date="2014" name="Microb. Cell Fact.">
        <title>Exploiting Issatchenkia orientalis SD108 for succinic acid production.</title>
        <authorList>
            <person name="Xiao H."/>
            <person name="Shao Z."/>
            <person name="Jiang Y."/>
            <person name="Dole S."/>
            <person name="Zhao H."/>
        </authorList>
    </citation>
    <scope>NUCLEOTIDE SEQUENCE [LARGE SCALE GENOMIC DNA]</scope>
    <source>
        <strain evidence="8">SD108</strain>
    </source>
</reference>
<evidence type="ECO:0000313" key="8">
    <source>
        <dbReference type="Proteomes" id="UP000029867"/>
    </source>
</evidence>
<dbReference type="GO" id="GO:0034553">
    <property type="term" value="P:mitochondrial respiratory chain complex II assembly"/>
    <property type="evidence" value="ECO:0007669"/>
    <property type="project" value="TreeGrafter"/>
</dbReference>
<evidence type="ECO:0000256" key="3">
    <source>
        <dbReference type="SAM" id="MobiDB-lite"/>
    </source>
</evidence>
<dbReference type="Proteomes" id="UP000029867">
    <property type="component" value="Unassembled WGS sequence"/>
</dbReference>
<dbReference type="EMBL" id="JQFK01000010">
    <property type="protein sequence ID" value="KGK39271.1"/>
    <property type="molecule type" value="Genomic_DNA"/>
</dbReference>
<evidence type="ECO:0000313" key="7">
    <source>
        <dbReference type="EMBL" id="OUT20423.1"/>
    </source>
</evidence>
<dbReference type="AlphaFoldDB" id="A0A099P5G0"/>